<organism evidence="3 4">
    <name type="scientific">Desulfosalsimonas propionicica</name>
    <dbReference type="NCBI Taxonomy" id="332175"/>
    <lineage>
        <taxon>Bacteria</taxon>
        <taxon>Pseudomonadati</taxon>
        <taxon>Thermodesulfobacteriota</taxon>
        <taxon>Desulfobacteria</taxon>
        <taxon>Desulfobacterales</taxon>
        <taxon>Desulfosalsimonadaceae</taxon>
        <taxon>Desulfosalsimonas</taxon>
    </lineage>
</organism>
<dbReference type="SMART" id="SM00044">
    <property type="entry name" value="CYCc"/>
    <property type="match status" value="1"/>
</dbReference>
<keyword evidence="4" id="KW-1185">Reference proteome</keyword>
<keyword evidence="1" id="KW-1133">Transmembrane helix</keyword>
<sequence>MSRRNRKNYLSTVGRIRAATVLMAVFPFLLLVFLLFRLSPDPAGDLFWALPLALASMVSGYILMRRLASQIRELMQAAGRAGQGGEAELTELRADRELFYIAGCFHLLQKQVEELNRKNQQQATQLMVYARDLALSYQRSKREEQLRNRLSRYVGNNLVEKLINLKEGVFLETERRNVTVLFADIRSFTTIAERMAAEEVVAMLNEYFSIMVDIIFKNNGLLDKFVGDQLIAVFGLVDTDGNAPANAIRTAIEIQAATDAMRRRRMAAGLEYFELGIGINTGTAIIGNIGSANRMDYTVIGDCVNVAARLEQMAAGGEIIIGEQTYLANTENFAFECRGQVHVKNKLEPVVCYHVLRS</sequence>
<name>A0A7W0HL10_9BACT</name>
<dbReference type="SUPFAM" id="SSF55073">
    <property type="entry name" value="Nucleotide cyclase"/>
    <property type="match status" value="1"/>
</dbReference>
<accession>A0A7W0HL10</accession>
<dbReference type="GO" id="GO:0009190">
    <property type="term" value="P:cyclic nucleotide biosynthetic process"/>
    <property type="evidence" value="ECO:0007669"/>
    <property type="project" value="InterPro"/>
</dbReference>
<evidence type="ECO:0000256" key="1">
    <source>
        <dbReference type="SAM" id="Phobius"/>
    </source>
</evidence>
<feature type="domain" description="Guanylate cyclase" evidence="2">
    <location>
        <begin position="179"/>
        <end position="311"/>
    </location>
</feature>
<reference evidence="3 4" key="1">
    <citation type="submission" date="2020-07" db="EMBL/GenBank/DDBJ databases">
        <title>Genomic Encyclopedia of Type Strains, Phase IV (KMG-IV): sequencing the most valuable type-strain genomes for metagenomic binning, comparative biology and taxonomic classification.</title>
        <authorList>
            <person name="Goeker M."/>
        </authorList>
    </citation>
    <scope>NUCLEOTIDE SEQUENCE [LARGE SCALE GENOMIC DNA]</scope>
    <source>
        <strain evidence="3 4">DSM 17721</strain>
    </source>
</reference>
<dbReference type="InterPro" id="IPR050697">
    <property type="entry name" value="Adenylyl/Guanylyl_Cyclase_3/4"/>
</dbReference>
<dbReference type="AlphaFoldDB" id="A0A7W0HL10"/>
<evidence type="ECO:0000259" key="2">
    <source>
        <dbReference type="PROSITE" id="PS50125"/>
    </source>
</evidence>
<dbReference type="InterPro" id="IPR001054">
    <property type="entry name" value="A/G_cyclase"/>
</dbReference>
<dbReference type="GO" id="GO:0035556">
    <property type="term" value="P:intracellular signal transduction"/>
    <property type="evidence" value="ECO:0007669"/>
    <property type="project" value="InterPro"/>
</dbReference>
<feature type="transmembrane region" description="Helical" evidence="1">
    <location>
        <begin position="46"/>
        <end position="64"/>
    </location>
</feature>
<keyword evidence="1" id="KW-0472">Membrane</keyword>
<comment type="caution">
    <text evidence="3">The sequence shown here is derived from an EMBL/GenBank/DDBJ whole genome shotgun (WGS) entry which is preliminary data.</text>
</comment>
<dbReference type="InterPro" id="IPR029787">
    <property type="entry name" value="Nucleotide_cyclase"/>
</dbReference>
<dbReference type="Pfam" id="PF00211">
    <property type="entry name" value="Guanylate_cyc"/>
    <property type="match status" value="1"/>
</dbReference>
<keyword evidence="1" id="KW-0812">Transmembrane</keyword>
<gene>
    <name evidence="3" type="ORF">HNR65_002096</name>
</gene>
<dbReference type="PROSITE" id="PS50125">
    <property type="entry name" value="GUANYLATE_CYCLASE_2"/>
    <property type="match status" value="1"/>
</dbReference>
<protein>
    <submittedName>
        <fullName evidence="3">Class 3 adenylate cyclase</fullName>
    </submittedName>
</protein>
<dbReference type="PANTHER" id="PTHR43081:SF1">
    <property type="entry name" value="ADENYLATE CYCLASE, TERMINAL-DIFFERENTIATION SPECIFIC"/>
    <property type="match status" value="1"/>
</dbReference>
<dbReference type="Gene3D" id="3.30.70.1230">
    <property type="entry name" value="Nucleotide cyclase"/>
    <property type="match status" value="1"/>
</dbReference>
<dbReference type="Proteomes" id="UP000525298">
    <property type="component" value="Unassembled WGS sequence"/>
</dbReference>
<dbReference type="EMBL" id="JACDUS010000005">
    <property type="protein sequence ID" value="MBA2881765.1"/>
    <property type="molecule type" value="Genomic_DNA"/>
</dbReference>
<dbReference type="PANTHER" id="PTHR43081">
    <property type="entry name" value="ADENYLATE CYCLASE, TERMINAL-DIFFERENTIATION SPECIFIC-RELATED"/>
    <property type="match status" value="1"/>
</dbReference>
<dbReference type="GO" id="GO:0004016">
    <property type="term" value="F:adenylate cyclase activity"/>
    <property type="evidence" value="ECO:0007669"/>
    <property type="project" value="UniProtKB-ARBA"/>
</dbReference>
<evidence type="ECO:0000313" key="3">
    <source>
        <dbReference type="EMBL" id="MBA2881765.1"/>
    </source>
</evidence>
<dbReference type="CDD" id="cd07302">
    <property type="entry name" value="CHD"/>
    <property type="match status" value="1"/>
</dbReference>
<evidence type="ECO:0000313" key="4">
    <source>
        <dbReference type="Proteomes" id="UP000525298"/>
    </source>
</evidence>
<dbReference type="RefSeq" id="WP_181551420.1">
    <property type="nucleotide sequence ID" value="NZ_JACDUS010000005.1"/>
</dbReference>
<feature type="transmembrane region" description="Helical" evidence="1">
    <location>
        <begin position="21"/>
        <end position="40"/>
    </location>
</feature>
<proteinExistence type="predicted"/>